<feature type="transmembrane region" description="Helical" evidence="6">
    <location>
        <begin position="234"/>
        <end position="254"/>
    </location>
</feature>
<dbReference type="STRING" id="68895.RR42_s3061"/>
<evidence type="ECO:0000256" key="4">
    <source>
        <dbReference type="ARBA" id="ARBA00022989"/>
    </source>
</evidence>
<evidence type="ECO:0000259" key="7">
    <source>
        <dbReference type="Pfam" id="PF05425"/>
    </source>
</evidence>
<reference evidence="8 9" key="1">
    <citation type="journal article" date="2015" name="Genome Announc.">
        <title>Complete Genome Sequence of Cupriavidus basilensis 4G11, Isolated from the Oak Ridge Field Research Center Site.</title>
        <authorList>
            <person name="Ray J."/>
            <person name="Waters R.J."/>
            <person name="Skerker J.M."/>
            <person name="Kuehl J.V."/>
            <person name="Price M.N."/>
            <person name="Huang J."/>
            <person name="Chakraborty R."/>
            <person name="Arkin A.P."/>
            <person name="Deutschbauer A."/>
        </authorList>
    </citation>
    <scope>NUCLEOTIDE SEQUENCE [LARGE SCALE GENOMIC DNA]</scope>
    <source>
        <strain evidence="8">4G11</strain>
    </source>
</reference>
<sequence length="314" mass="33189">MNDGLLGISRLALTALQNLSFALLVGTLLSERWLARSPSPWQADVSRRLVRAFRGSAIVALLSGVLAFWIHCALMSESSLADAWPAVRSMLTETEFGRAWGIGAAFMLFVTLISFFPWTGSAFGCQLAQGLGLAGFALSRSHSGHPVDAGAFSLPVWADWIHLLAVSTWVGIVWVAAFMVAPKMAEASQGDHQNGASFIQSLSDTATYALIALFVTGAYNGWRGVGPPGNLLGSAYGQLLVLKVSLAVAAAALGGHNRFFEMPRLLASLKSGSSVSLARQIRRFAAILYVESWVLAGVLVAATVLVASPLPGTS</sequence>
<feature type="transmembrane region" description="Helical" evidence="6">
    <location>
        <begin position="160"/>
        <end position="181"/>
    </location>
</feature>
<keyword evidence="3 6" id="KW-0812">Transmembrane</keyword>
<gene>
    <name evidence="8" type="ORF">RR42_s3061</name>
</gene>
<evidence type="ECO:0000256" key="6">
    <source>
        <dbReference type="SAM" id="Phobius"/>
    </source>
</evidence>
<evidence type="ECO:0000313" key="9">
    <source>
        <dbReference type="Proteomes" id="UP000031843"/>
    </source>
</evidence>
<keyword evidence="9" id="KW-1185">Reference proteome</keyword>
<dbReference type="EMBL" id="CP010537">
    <property type="protein sequence ID" value="AJG24642.1"/>
    <property type="molecule type" value="Genomic_DNA"/>
</dbReference>
<dbReference type="PANTHER" id="PTHR34820:SF4">
    <property type="entry name" value="INNER MEMBRANE PROTEIN YEBZ"/>
    <property type="match status" value="1"/>
</dbReference>
<organism evidence="8 9">
    <name type="scientific">Cupriavidus basilensis</name>
    <dbReference type="NCBI Taxonomy" id="68895"/>
    <lineage>
        <taxon>Bacteria</taxon>
        <taxon>Pseudomonadati</taxon>
        <taxon>Pseudomonadota</taxon>
        <taxon>Betaproteobacteria</taxon>
        <taxon>Burkholderiales</taxon>
        <taxon>Burkholderiaceae</taxon>
        <taxon>Cupriavidus</taxon>
    </lineage>
</organism>
<feature type="transmembrane region" description="Helical" evidence="6">
    <location>
        <begin position="286"/>
        <end position="307"/>
    </location>
</feature>
<dbReference type="InterPro" id="IPR008457">
    <property type="entry name" value="Cu-R_CopD_dom"/>
</dbReference>
<evidence type="ECO:0000256" key="5">
    <source>
        <dbReference type="ARBA" id="ARBA00023136"/>
    </source>
</evidence>
<dbReference type="Pfam" id="PF05425">
    <property type="entry name" value="CopD"/>
    <property type="match status" value="1"/>
</dbReference>
<feature type="transmembrane region" description="Helical" evidence="6">
    <location>
        <begin position="12"/>
        <end position="34"/>
    </location>
</feature>
<dbReference type="GO" id="GO:0006825">
    <property type="term" value="P:copper ion transport"/>
    <property type="evidence" value="ECO:0007669"/>
    <property type="project" value="InterPro"/>
</dbReference>
<keyword evidence="2" id="KW-1003">Cell membrane</keyword>
<dbReference type="KEGG" id="cbw:RR42_s3061"/>
<dbReference type="GO" id="GO:0005886">
    <property type="term" value="C:plasma membrane"/>
    <property type="evidence" value="ECO:0007669"/>
    <property type="project" value="UniProtKB-SubCell"/>
</dbReference>
<feature type="domain" description="Copper resistance protein D" evidence="7">
    <location>
        <begin position="198"/>
        <end position="305"/>
    </location>
</feature>
<dbReference type="Proteomes" id="UP000031843">
    <property type="component" value="Chromosome secondary"/>
</dbReference>
<proteinExistence type="predicted"/>
<dbReference type="InterPro" id="IPR032694">
    <property type="entry name" value="CopC/D"/>
</dbReference>
<evidence type="ECO:0000256" key="2">
    <source>
        <dbReference type="ARBA" id="ARBA00022475"/>
    </source>
</evidence>
<dbReference type="PANTHER" id="PTHR34820">
    <property type="entry name" value="INNER MEMBRANE PROTEIN YEBZ"/>
    <property type="match status" value="1"/>
</dbReference>
<evidence type="ECO:0000313" key="8">
    <source>
        <dbReference type="EMBL" id="AJG24642.1"/>
    </source>
</evidence>
<dbReference type="AlphaFoldDB" id="A0A0C4YFS8"/>
<dbReference type="OrthoDB" id="8753116at2"/>
<keyword evidence="4 6" id="KW-1133">Transmembrane helix</keyword>
<protein>
    <submittedName>
        <fullName evidence="8">Copper resistance protein D</fullName>
    </submittedName>
</protein>
<dbReference type="RefSeq" id="WP_043356895.1">
    <property type="nucleotide sequence ID" value="NZ_CP010537.1"/>
</dbReference>
<keyword evidence="5 6" id="KW-0472">Membrane</keyword>
<evidence type="ECO:0000256" key="3">
    <source>
        <dbReference type="ARBA" id="ARBA00022692"/>
    </source>
</evidence>
<accession>A0A0C4YFS8</accession>
<feature type="transmembrane region" description="Helical" evidence="6">
    <location>
        <begin position="202"/>
        <end position="222"/>
    </location>
</feature>
<feature type="transmembrane region" description="Helical" evidence="6">
    <location>
        <begin position="96"/>
        <end position="116"/>
    </location>
</feature>
<feature type="transmembrane region" description="Helical" evidence="6">
    <location>
        <begin position="55"/>
        <end position="76"/>
    </location>
</feature>
<evidence type="ECO:0000256" key="1">
    <source>
        <dbReference type="ARBA" id="ARBA00004651"/>
    </source>
</evidence>
<name>A0A0C4YFS8_9BURK</name>
<comment type="subcellular location">
    <subcellularLocation>
        <location evidence="1">Cell membrane</location>
        <topology evidence="1">Multi-pass membrane protein</topology>
    </subcellularLocation>
</comment>